<feature type="compositionally biased region" description="Low complexity" evidence="11">
    <location>
        <begin position="804"/>
        <end position="813"/>
    </location>
</feature>
<feature type="compositionally biased region" description="Polar residues" evidence="11">
    <location>
        <begin position="48"/>
        <end position="62"/>
    </location>
</feature>
<keyword evidence="9" id="KW-0804">Transcription</keyword>
<evidence type="ECO:0000256" key="1">
    <source>
        <dbReference type="ARBA" id="ARBA00004123"/>
    </source>
</evidence>
<feature type="non-terminal residue" evidence="16">
    <location>
        <position position="1"/>
    </location>
</feature>
<feature type="compositionally biased region" description="Low complexity" evidence="11">
    <location>
        <begin position="823"/>
        <end position="845"/>
    </location>
</feature>
<feature type="region of interest" description="Disordered" evidence="11">
    <location>
        <begin position="346"/>
        <end position="390"/>
    </location>
</feature>
<dbReference type="Pfam" id="PF17907">
    <property type="entry name" value="AWS"/>
    <property type="match status" value="1"/>
</dbReference>
<dbReference type="InterPro" id="IPR001202">
    <property type="entry name" value="WW_dom"/>
</dbReference>
<dbReference type="GO" id="GO:0005634">
    <property type="term" value="C:nucleus"/>
    <property type="evidence" value="ECO:0007669"/>
    <property type="project" value="UniProtKB-SubCell"/>
</dbReference>
<dbReference type="PROSITE" id="PS51215">
    <property type="entry name" value="AWS"/>
    <property type="match status" value="1"/>
</dbReference>
<dbReference type="Gene3D" id="1.10.1740.100">
    <property type="entry name" value="Set2, Rpb1 interacting domain"/>
    <property type="match status" value="1"/>
</dbReference>
<protein>
    <recommendedName>
        <fullName evidence="3">[histone H3]-lysine(36) N-trimethyltransferase</fullName>
        <ecNumber evidence="3">2.1.1.359</ecNumber>
    </recommendedName>
</protein>
<evidence type="ECO:0000256" key="6">
    <source>
        <dbReference type="ARBA" id="ARBA00022679"/>
    </source>
</evidence>
<dbReference type="EMBL" id="JAEPRB010000081">
    <property type="protein sequence ID" value="KAG2222497.1"/>
    <property type="molecule type" value="Genomic_DNA"/>
</dbReference>
<dbReference type="GO" id="GO:0005694">
    <property type="term" value="C:chromosome"/>
    <property type="evidence" value="ECO:0007669"/>
    <property type="project" value="UniProtKB-SubCell"/>
</dbReference>
<dbReference type="PANTHER" id="PTHR22884">
    <property type="entry name" value="SET DOMAIN PROTEINS"/>
    <property type="match status" value="1"/>
</dbReference>
<feature type="domain" description="SET" evidence="13">
    <location>
        <begin position="177"/>
        <end position="294"/>
    </location>
</feature>
<dbReference type="EC" id="2.1.1.359" evidence="3"/>
<dbReference type="SMART" id="SM00570">
    <property type="entry name" value="AWS"/>
    <property type="match status" value="1"/>
</dbReference>
<dbReference type="GO" id="GO:0140955">
    <property type="term" value="F:histone H3K36 trimethyltransferase activity"/>
    <property type="evidence" value="ECO:0007669"/>
    <property type="project" value="UniProtKB-EC"/>
</dbReference>
<evidence type="ECO:0000256" key="5">
    <source>
        <dbReference type="ARBA" id="ARBA00022603"/>
    </source>
</evidence>
<dbReference type="SMART" id="SM00456">
    <property type="entry name" value="WW"/>
    <property type="match status" value="1"/>
</dbReference>
<keyword evidence="7" id="KW-0949">S-adenosyl-L-methionine</keyword>
<keyword evidence="17" id="KW-1185">Reference proteome</keyword>
<evidence type="ECO:0000256" key="3">
    <source>
        <dbReference type="ARBA" id="ARBA00012178"/>
    </source>
</evidence>
<feature type="domain" description="AWS" evidence="15">
    <location>
        <begin position="120"/>
        <end position="175"/>
    </location>
</feature>
<evidence type="ECO:0000256" key="2">
    <source>
        <dbReference type="ARBA" id="ARBA00004286"/>
    </source>
</evidence>
<keyword evidence="4" id="KW-0158">Chromosome</keyword>
<dbReference type="CDD" id="cd00201">
    <property type="entry name" value="WW"/>
    <property type="match status" value="1"/>
</dbReference>
<dbReference type="SUPFAM" id="SSF82199">
    <property type="entry name" value="SET domain"/>
    <property type="match status" value="1"/>
</dbReference>
<evidence type="ECO:0000256" key="9">
    <source>
        <dbReference type="ARBA" id="ARBA00023163"/>
    </source>
</evidence>
<feature type="compositionally biased region" description="Basic residues" evidence="11">
    <location>
        <begin position="372"/>
        <end position="385"/>
    </location>
</feature>
<keyword evidence="10" id="KW-0539">Nucleus</keyword>
<feature type="region of interest" description="Disordered" evidence="11">
    <location>
        <begin position="1"/>
        <end position="29"/>
    </location>
</feature>
<keyword evidence="6" id="KW-0808">Transferase</keyword>
<evidence type="ECO:0000313" key="16">
    <source>
        <dbReference type="EMBL" id="KAG2222497.1"/>
    </source>
</evidence>
<evidence type="ECO:0000313" key="17">
    <source>
        <dbReference type="Proteomes" id="UP000646827"/>
    </source>
</evidence>
<evidence type="ECO:0000256" key="11">
    <source>
        <dbReference type="SAM" id="MobiDB-lite"/>
    </source>
</evidence>
<comment type="subcellular location">
    <subcellularLocation>
        <location evidence="2">Chromosome</location>
    </subcellularLocation>
    <subcellularLocation>
        <location evidence="1">Nucleus</location>
    </subcellularLocation>
</comment>
<dbReference type="InterPro" id="IPR001214">
    <property type="entry name" value="SET_dom"/>
</dbReference>
<dbReference type="Pfam" id="PF00397">
    <property type="entry name" value="WW"/>
    <property type="match status" value="1"/>
</dbReference>
<keyword evidence="8" id="KW-0805">Transcription regulation</keyword>
<dbReference type="Pfam" id="PF08236">
    <property type="entry name" value="SRI"/>
    <property type="match status" value="1"/>
</dbReference>
<organism evidence="16 17">
    <name type="scientific">Circinella minor</name>
    <dbReference type="NCBI Taxonomy" id="1195481"/>
    <lineage>
        <taxon>Eukaryota</taxon>
        <taxon>Fungi</taxon>
        <taxon>Fungi incertae sedis</taxon>
        <taxon>Mucoromycota</taxon>
        <taxon>Mucoromycotina</taxon>
        <taxon>Mucoromycetes</taxon>
        <taxon>Mucorales</taxon>
        <taxon>Lichtheimiaceae</taxon>
        <taxon>Circinella</taxon>
    </lineage>
</organism>
<evidence type="ECO:0000256" key="7">
    <source>
        <dbReference type="ARBA" id="ARBA00022691"/>
    </source>
</evidence>
<evidence type="ECO:0000259" key="15">
    <source>
        <dbReference type="PROSITE" id="PS51215"/>
    </source>
</evidence>
<dbReference type="Pfam" id="PF00856">
    <property type="entry name" value="SET"/>
    <property type="match status" value="1"/>
</dbReference>
<accession>A0A8H7S431</accession>
<comment type="caution">
    <text evidence="16">The sequence shown here is derived from an EMBL/GenBank/DDBJ whole genome shotgun (WGS) entry which is preliminary data.</text>
</comment>
<feature type="domain" description="Post-SET" evidence="14">
    <location>
        <begin position="301"/>
        <end position="317"/>
    </location>
</feature>
<dbReference type="InterPro" id="IPR006560">
    <property type="entry name" value="AWS_dom"/>
</dbReference>
<dbReference type="InterPro" id="IPR013257">
    <property type="entry name" value="SRI"/>
</dbReference>
<evidence type="ECO:0000256" key="4">
    <source>
        <dbReference type="ARBA" id="ARBA00022454"/>
    </source>
</evidence>
<dbReference type="InterPro" id="IPR038190">
    <property type="entry name" value="SRI_sf"/>
</dbReference>
<evidence type="ECO:0000256" key="8">
    <source>
        <dbReference type="ARBA" id="ARBA00023015"/>
    </source>
</evidence>
<dbReference type="GO" id="GO:0032259">
    <property type="term" value="P:methylation"/>
    <property type="evidence" value="ECO:0007669"/>
    <property type="project" value="UniProtKB-KW"/>
</dbReference>
<dbReference type="InterPro" id="IPR036020">
    <property type="entry name" value="WW_dom_sf"/>
</dbReference>
<dbReference type="Gene3D" id="2.170.270.10">
    <property type="entry name" value="SET domain"/>
    <property type="match status" value="1"/>
</dbReference>
<sequence length="1058" mass="119742">FDVKKCFEKTSSPETPGDSIESDQNEKSRLTEEFHHMAIEEDYVNVVDGNSSKMGRNNNNVTKPEKDYNVDDSEEDIKKEKEEEKEEWLPSATAEAMETYENTLTNMYLGQATGKSITGEESMPCDCRYNPRTDDPDAACGDDNFCINRMMFMECTENDCSCERFCRNRRFQLRQYARVDVIKTEKKGYGLRALTDLPANAFVMEYIGEVITNSEFIRRTKVYEAEGLSHYYFMTLKTDEIIDATKKGCLARFINHSCNPNCVTQKWVVGKVMRIGIFTRTPIKAGQELTFDYKFERYGAVAQKCYCGERGCKGYIGGVSEDQIEEEAVEVPILPTDDDEDEFHSIHTTSTTGTNNTTFSTTSPITTTTTTKKLKRKPGRPRNPRPLKNEDEVNDLVKNMLDSVGKMDLVNKLLHSLVLTSKDVLKKFVRLHGLRLLKLWLGEWKNHDDIIEKALHVLQNLPLANRNGVDDCGMFEVVERFTTDHDNEEIRCVSLALLEDWNNLNRVYRIPKRVAAEPSLSEEGTTVIKWNIDGQNGVKRANEDAMEESAIKRARFQSTREFFDPDDDFYENFSTEADAMEIYWRMQYPPVPIIPTGPRAQQQQLYAPPSYPYYYGPRRSPEKRSYYNKHLDLNSSYNSAPIHSPTDPKTSVSHHHHYYNSYNHSHHHHNHHNHHNQYHHSHQLHNVTTEQQSYDTRMPTPTTTVTSTSISAYDLSASTTPATSMNIPTGPAADVQPAEPKLPPNWRWATDNNGNVYYYNRLTGKTQWEMPEDKASSIEGVSQAELDGFVEKAILDAQQKKKSSSTTTTTTTTPIIESKQSGSTPMATSTAATSSTSTSASTTPATEHRRPLTNGSGDINLSSTGSSSSLKRKALKEAELKQEVGRVVTKYLSSKKTLWRNDKTVFKELARKLTHHIVDRETNSSRKIHGMNDGLKSKIERFINDHGADFVSKLERKGAISNSSNNSRSRTQSTPASSPDAYYTSHGSASPVQQHYQHHSPPNNNTSSPVHYIRSKQQQKVNNSYSPSQDISSSSPYSSSRRSTPDIASLSSSSRKYG</sequence>
<dbReference type="OrthoDB" id="422362at2759"/>
<dbReference type="InterPro" id="IPR003616">
    <property type="entry name" value="Post-SET_dom"/>
</dbReference>
<dbReference type="PROSITE" id="PS50868">
    <property type="entry name" value="POST_SET"/>
    <property type="match status" value="1"/>
</dbReference>
<dbReference type="PROSITE" id="PS01159">
    <property type="entry name" value="WW_DOMAIN_1"/>
    <property type="match status" value="1"/>
</dbReference>
<feature type="compositionally biased region" description="Polar residues" evidence="11">
    <location>
        <begin position="985"/>
        <end position="1023"/>
    </location>
</feature>
<feature type="region of interest" description="Disordered" evidence="11">
    <location>
        <begin position="959"/>
        <end position="1058"/>
    </location>
</feature>
<keyword evidence="5" id="KW-0489">Methyltransferase</keyword>
<dbReference type="AlphaFoldDB" id="A0A8H7S431"/>
<dbReference type="Proteomes" id="UP000646827">
    <property type="component" value="Unassembled WGS sequence"/>
</dbReference>
<gene>
    <name evidence="16" type="ORF">INT45_012811</name>
</gene>
<feature type="compositionally biased region" description="Low complexity" evidence="11">
    <location>
        <begin position="346"/>
        <end position="371"/>
    </location>
</feature>
<dbReference type="InterPro" id="IPR050777">
    <property type="entry name" value="SET2_Histone-Lys_MeTrsfase"/>
</dbReference>
<evidence type="ECO:0000259" key="14">
    <source>
        <dbReference type="PROSITE" id="PS50868"/>
    </source>
</evidence>
<feature type="region of interest" description="Disordered" evidence="11">
    <location>
        <begin position="48"/>
        <end position="86"/>
    </location>
</feature>
<dbReference type="InterPro" id="IPR044437">
    <property type="entry name" value="SETD2/Set2_SET"/>
</dbReference>
<evidence type="ECO:0000256" key="10">
    <source>
        <dbReference type="ARBA" id="ARBA00023242"/>
    </source>
</evidence>
<evidence type="ECO:0000259" key="12">
    <source>
        <dbReference type="PROSITE" id="PS50020"/>
    </source>
</evidence>
<name>A0A8H7S431_9FUNG</name>
<dbReference type="SMART" id="SM00317">
    <property type="entry name" value="SET"/>
    <property type="match status" value="1"/>
</dbReference>
<dbReference type="SUPFAM" id="SSF51045">
    <property type="entry name" value="WW domain"/>
    <property type="match status" value="1"/>
</dbReference>
<dbReference type="PROSITE" id="PS50280">
    <property type="entry name" value="SET"/>
    <property type="match status" value="1"/>
</dbReference>
<feature type="region of interest" description="Disordered" evidence="11">
    <location>
        <begin position="797"/>
        <end position="870"/>
    </location>
</feature>
<evidence type="ECO:0000259" key="13">
    <source>
        <dbReference type="PROSITE" id="PS50280"/>
    </source>
</evidence>
<feature type="compositionally biased region" description="Polar residues" evidence="11">
    <location>
        <begin position="1049"/>
        <end position="1058"/>
    </location>
</feature>
<dbReference type="Gene3D" id="2.20.70.10">
    <property type="match status" value="1"/>
</dbReference>
<feature type="compositionally biased region" description="Low complexity" evidence="11">
    <location>
        <begin position="1024"/>
        <end position="1042"/>
    </location>
</feature>
<feature type="domain" description="WW" evidence="12">
    <location>
        <begin position="740"/>
        <end position="773"/>
    </location>
</feature>
<dbReference type="GO" id="GO:0006355">
    <property type="term" value="P:regulation of DNA-templated transcription"/>
    <property type="evidence" value="ECO:0007669"/>
    <property type="project" value="InterPro"/>
</dbReference>
<dbReference type="CDD" id="cd19172">
    <property type="entry name" value="SET_SETD2"/>
    <property type="match status" value="1"/>
</dbReference>
<proteinExistence type="predicted"/>
<feature type="compositionally biased region" description="Low complexity" evidence="11">
    <location>
        <begin position="961"/>
        <end position="970"/>
    </location>
</feature>
<reference evidence="16 17" key="1">
    <citation type="submission" date="2020-12" db="EMBL/GenBank/DDBJ databases">
        <title>Metabolic potential, ecology and presence of endohyphal bacteria is reflected in genomic diversity of Mucoromycotina.</title>
        <authorList>
            <person name="Muszewska A."/>
            <person name="Okrasinska A."/>
            <person name="Steczkiewicz K."/>
            <person name="Drgas O."/>
            <person name="Orlowska M."/>
            <person name="Perlinska-Lenart U."/>
            <person name="Aleksandrzak-Piekarczyk T."/>
            <person name="Szatraj K."/>
            <person name="Zielenkiewicz U."/>
            <person name="Pilsyk S."/>
            <person name="Malc E."/>
            <person name="Mieczkowski P."/>
            <person name="Kruszewska J.S."/>
            <person name="Biernat P."/>
            <person name="Pawlowska J."/>
        </authorList>
    </citation>
    <scope>NUCLEOTIDE SEQUENCE [LARGE SCALE GENOMIC DNA]</scope>
    <source>
        <strain evidence="16 17">CBS 142.35</strain>
    </source>
</reference>
<dbReference type="InterPro" id="IPR046341">
    <property type="entry name" value="SET_dom_sf"/>
</dbReference>
<dbReference type="PROSITE" id="PS50020">
    <property type="entry name" value="WW_DOMAIN_2"/>
    <property type="match status" value="1"/>
</dbReference>